<dbReference type="SMART" id="SM00530">
    <property type="entry name" value="HTH_XRE"/>
    <property type="match status" value="1"/>
</dbReference>
<dbReference type="Pfam" id="PF13560">
    <property type="entry name" value="HTH_31"/>
    <property type="match status" value="1"/>
</dbReference>
<comment type="caution">
    <text evidence="3">The sequence shown here is derived from an EMBL/GenBank/DDBJ whole genome shotgun (WGS) entry which is preliminary data.</text>
</comment>
<dbReference type="Proteomes" id="UP001500063">
    <property type="component" value="Unassembled WGS sequence"/>
</dbReference>
<gene>
    <name evidence="3" type="ORF">GCM10010319_05970</name>
</gene>
<feature type="transmembrane region" description="Helical" evidence="1">
    <location>
        <begin position="197"/>
        <end position="216"/>
    </location>
</feature>
<dbReference type="CDD" id="cd00093">
    <property type="entry name" value="HTH_XRE"/>
    <property type="match status" value="1"/>
</dbReference>
<evidence type="ECO:0000259" key="2">
    <source>
        <dbReference type="PROSITE" id="PS50943"/>
    </source>
</evidence>
<evidence type="ECO:0000256" key="1">
    <source>
        <dbReference type="SAM" id="Phobius"/>
    </source>
</evidence>
<dbReference type="SUPFAM" id="SSF47413">
    <property type="entry name" value="lambda repressor-like DNA-binding domains"/>
    <property type="match status" value="1"/>
</dbReference>
<dbReference type="RefSeq" id="WP_344115725.1">
    <property type="nucleotide sequence ID" value="NZ_BAAABW010000002.1"/>
</dbReference>
<sequence length="275" mass="30508">MAKGHGQHKVGWDFFGAELKIRREAAGFTQQDLGTRVFCSGSYIGQFETGIRKPQLDVAERIDAVLKTDGFFARMCRELIDSSPYEHYFAEAAYLEGLADTIREYAPLFVPGLVQTEAYARAVFLAGQPHLTDDEIDTRVAARLERQRLLDDPTKPLLWLVLDENVIRRRVGGAAVMSEQLTRVAALTRKRRITMQVLSIHVGVPAVGAMLSLMTFKDAPPLAYSEAAHSGNLLDDPARVTGLERAYDLVRAHALPPDASLTLIESVAEEYANEH</sequence>
<keyword evidence="1" id="KW-1133">Transmembrane helix</keyword>
<dbReference type="Pfam" id="PF19054">
    <property type="entry name" value="DUF5753"/>
    <property type="match status" value="1"/>
</dbReference>
<keyword evidence="1" id="KW-0812">Transmembrane</keyword>
<dbReference type="InterPro" id="IPR001387">
    <property type="entry name" value="Cro/C1-type_HTH"/>
</dbReference>
<keyword evidence="4" id="KW-1185">Reference proteome</keyword>
<accession>A0ABN0WCI1</accession>
<dbReference type="EMBL" id="BAAABW010000002">
    <property type="protein sequence ID" value="GAA0332818.1"/>
    <property type="molecule type" value="Genomic_DNA"/>
</dbReference>
<organism evidence="3 4">
    <name type="scientific">Streptomyces blastmyceticus</name>
    <dbReference type="NCBI Taxonomy" id="68180"/>
    <lineage>
        <taxon>Bacteria</taxon>
        <taxon>Bacillati</taxon>
        <taxon>Actinomycetota</taxon>
        <taxon>Actinomycetes</taxon>
        <taxon>Kitasatosporales</taxon>
        <taxon>Streptomycetaceae</taxon>
        <taxon>Streptomyces</taxon>
    </lineage>
</organism>
<protein>
    <submittedName>
        <fullName evidence="3">Helix-turn-helix transcriptional regulator</fullName>
    </submittedName>
</protein>
<feature type="domain" description="HTH cro/C1-type" evidence="2">
    <location>
        <begin position="19"/>
        <end position="71"/>
    </location>
</feature>
<dbReference type="Gene3D" id="1.10.260.40">
    <property type="entry name" value="lambda repressor-like DNA-binding domains"/>
    <property type="match status" value="1"/>
</dbReference>
<dbReference type="InterPro" id="IPR043917">
    <property type="entry name" value="DUF5753"/>
</dbReference>
<evidence type="ECO:0000313" key="4">
    <source>
        <dbReference type="Proteomes" id="UP001500063"/>
    </source>
</evidence>
<keyword evidence="1" id="KW-0472">Membrane</keyword>
<dbReference type="InterPro" id="IPR010982">
    <property type="entry name" value="Lambda_DNA-bd_dom_sf"/>
</dbReference>
<dbReference type="PROSITE" id="PS50943">
    <property type="entry name" value="HTH_CROC1"/>
    <property type="match status" value="1"/>
</dbReference>
<proteinExistence type="predicted"/>
<reference evidence="3 4" key="1">
    <citation type="journal article" date="2019" name="Int. J. Syst. Evol. Microbiol.">
        <title>The Global Catalogue of Microorganisms (GCM) 10K type strain sequencing project: providing services to taxonomists for standard genome sequencing and annotation.</title>
        <authorList>
            <consortium name="The Broad Institute Genomics Platform"/>
            <consortium name="The Broad Institute Genome Sequencing Center for Infectious Disease"/>
            <person name="Wu L."/>
            <person name="Ma J."/>
        </authorList>
    </citation>
    <scope>NUCLEOTIDE SEQUENCE [LARGE SCALE GENOMIC DNA]</scope>
    <source>
        <strain evidence="3 4">JCM 4565</strain>
    </source>
</reference>
<name>A0ABN0WCI1_9ACTN</name>
<evidence type="ECO:0000313" key="3">
    <source>
        <dbReference type="EMBL" id="GAA0332818.1"/>
    </source>
</evidence>